<dbReference type="Proteomes" id="UP000785679">
    <property type="component" value="Unassembled WGS sequence"/>
</dbReference>
<name>A0A8J8NIS7_HALGN</name>
<dbReference type="AlphaFoldDB" id="A0A8J8NIS7"/>
<evidence type="ECO:0000313" key="3">
    <source>
        <dbReference type="Proteomes" id="UP000785679"/>
    </source>
</evidence>
<feature type="transmembrane region" description="Helical" evidence="1">
    <location>
        <begin position="12"/>
        <end position="34"/>
    </location>
</feature>
<keyword evidence="1" id="KW-1133">Transmembrane helix</keyword>
<evidence type="ECO:0000256" key="1">
    <source>
        <dbReference type="SAM" id="Phobius"/>
    </source>
</evidence>
<sequence length="66" mass="7801">MHFQFELLYAHFIARFCHLSILQLVIHVTPLFFLSASMPYKPLNQSGYFNLILQLPIFSINFHNCD</sequence>
<reference evidence="2" key="1">
    <citation type="submission" date="2019-06" db="EMBL/GenBank/DDBJ databases">
        <authorList>
            <person name="Zheng W."/>
        </authorList>
    </citation>
    <scope>NUCLEOTIDE SEQUENCE</scope>
    <source>
        <strain evidence="2">QDHG01</strain>
    </source>
</reference>
<protein>
    <submittedName>
        <fullName evidence="2">Uncharacterized protein</fullName>
    </submittedName>
</protein>
<evidence type="ECO:0000313" key="2">
    <source>
        <dbReference type="EMBL" id="TNV75040.1"/>
    </source>
</evidence>
<keyword evidence="1" id="KW-0472">Membrane</keyword>
<accession>A0A8J8NIS7</accession>
<organism evidence="2 3">
    <name type="scientific">Halteria grandinella</name>
    <dbReference type="NCBI Taxonomy" id="5974"/>
    <lineage>
        <taxon>Eukaryota</taxon>
        <taxon>Sar</taxon>
        <taxon>Alveolata</taxon>
        <taxon>Ciliophora</taxon>
        <taxon>Intramacronucleata</taxon>
        <taxon>Spirotrichea</taxon>
        <taxon>Stichotrichia</taxon>
        <taxon>Sporadotrichida</taxon>
        <taxon>Halteriidae</taxon>
        <taxon>Halteria</taxon>
    </lineage>
</organism>
<comment type="caution">
    <text evidence="2">The sequence shown here is derived from an EMBL/GenBank/DDBJ whole genome shotgun (WGS) entry which is preliminary data.</text>
</comment>
<proteinExistence type="predicted"/>
<dbReference type="EMBL" id="RRYP01016513">
    <property type="protein sequence ID" value="TNV75040.1"/>
    <property type="molecule type" value="Genomic_DNA"/>
</dbReference>
<keyword evidence="3" id="KW-1185">Reference proteome</keyword>
<keyword evidence="1" id="KW-0812">Transmembrane</keyword>
<gene>
    <name evidence="2" type="ORF">FGO68_gene11486</name>
</gene>